<feature type="domain" description="Protein kinase" evidence="9">
    <location>
        <begin position="10"/>
        <end position="275"/>
    </location>
</feature>
<evidence type="ECO:0000256" key="7">
    <source>
        <dbReference type="PROSITE-ProRule" id="PRU10141"/>
    </source>
</evidence>
<evidence type="ECO:0000256" key="4">
    <source>
        <dbReference type="ARBA" id="ARBA00022741"/>
    </source>
</evidence>
<evidence type="ECO:0000256" key="6">
    <source>
        <dbReference type="ARBA" id="ARBA00022840"/>
    </source>
</evidence>
<evidence type="ECO:0000259" key="9">
    <source>
        <dbReference type="PROSITE" id="PS50011"/>
    </source>
</evidence>
<comment type="caution">
    <text evidence="10">The sequence shown here is derived from an EMBL/GenBank/DDBJ whole genome shotgun (WGS) entry which is preliminary data.</text>
</comment>
<keyword evidence="5 10" id="KW-0418">Kinase</keyword>
<dbReference type="EC" id="2.7.11.1" evidence="1"/>
<dbReference type="PROSITE" id="PS50011">
    <property type="entry name" value="PROTEIN_KINASE_DOM"/>
    <property type="match status" value="1"/>
</dbReference>
<evidence type="ECO:0000256" key="3">
    <source>
        <dbReference type="ARBA" id="ARBA00022679"/>
    </source>
</evidence>
<evidence type="ECO:0000256" key="1">
    <source>
        <dbReference type="ARBA" id="ARBA00012513"/>
    </source>
</evidence>
<reference evidence="10" key="1">
    <citation type="submission" date="2022-10" db="EMBL/GenBank/DDBJ databases">
        <title>Novel sulphate-reducing endosymbionts in the free-living metamonad Anaeramoeba.</title>
        <authorList>
            <person name="Jerlstrom-Hultqvist J."/>
            <person name="Cepicka I."/>
            <person name="Gallot-Lavallee L."/>
            <person name="Salas-Leiva D."/>
            <person name="Curtis B.A."/>
            <person name="Zahonova K."/>
            <person name="Pipaliya S."/>
            <person name="Dacks J."/>
            <person name="Roger A.J."/>
        </authorList>
    </citation>
    <scope>NUCLEOTIDE SEQUENCE</scope>
    <source>
        <strain evidence="10">BMAN</strain>
    </source>
</reference>
<dbReference type="SMART" id="SM00220">
    <property type="entry name" value="S_TKc"/>
    <property type="match status" value="1"/>
</dbReference>
<evidence type="ECO:0000256" key="5">
    <source>
        <dbReference type="ARBA" id="ARBA00022777"/>
    </source>
</evidence>
<dbReference type="GO" id="GO:0005524">
    <property type="term" value="F:ATP binding"/>
    <property type="evidence" value="ECO:0007669"/>
    <property type="project" value="UniProtKB-UniRule"/>
</dbReference>
<dbReference type="CDD" id="cd14017">
    <property type="entry name" value="STKc_TTBK"/>
    <property type="match status" value="1"/>
</dbReference>
<keyword evidence="2 8" id="KW-0723">Serine/threonine-protein kinase</keyword>
<dbReference type="Proteomes" id="UP001149090">
    <property type="component" value="Unassembled WGS sequence"/>
</dbReference>
<dbReference type="PANTHER" id="PTHR11909">
    <property type="entry name" value="CASEIN KINASE-RELATED"/>
    <property type="match status" value="1"/>
</dbReference>
<dbReference type="PROSITE" id="PS00108">
    <property type="entry name" value="PROTEIN_KINASE_ST"/>
    <property type="match status" value="1"/>
</dbReference>
<protein>
    <recommendedName>
        <fullName evidence="1">non-specific serine/threonine protein kinase</fullName>
        <ecNumber evidence="1">2.7.11.1</ecNumber>
    </recommendedName>
</protein>
<dbReference type="InterPro" id="IPR011009">
    <property type="entry name" value="Kinase-like_dom_sf"/>
</dbReference>
<dbReference type="OMA" id="MARQYRF"/>
<evidence type="ECO:0000256" key="8">
    <source>
        <dbReference type="RuleBase" id="RU000304"/>
    </source>
</evidence>
<dbReference type="InterPro" id="IPR050235">
    <property type="entry name" value="CK1_Ser-Thr_kinase"/>
</dbReference>
<dbReference type="AlphaFoldDB" id="A0A9Q0RH38"/>
<proteinExistence type="inferred from homology"/>
<evidence type="ECO:0000256" key="2">
    <source>
        <dbReference type="ARBA" id="ARBA00022527"/>
    </source>
</evidence>
<dbReference type="Pfam" id="PF00069">
    <property type="entry name" value="Pkinase"/>
    <property type="match status" value="1"/>
</dbReference>
<comment type="similarity">
    <text evidence="8">Belongs to the protein kinase superfamily.</text>
</comment>
<dbReference type="EMBL" id="JAPDFW010000022">
    <property type="protein sequence ID" value="KAJ5079857.1"/>
    <property type="molecule type" value="Genomic_DNA"/>
</dbReference>
<dbReference type="GO" id="GO:0004674">
    <property type="term" value="F:protein serine/threonine kinase activity"/>
    <property type="evidence" value="ECO:0007669"/>
    <property type="project" value="UniProtKB-KW"/>
</dbReference>
<feature type="binding site" evidence="7">
    <location>
        <position position="39"/>
    </location>
    <ligand>
        <name>ATP</name>
        <dbReference type="ChEBI" id="CHEBI:30616"/>
    </ligand>
</feature>
<keyword evidence="4 7" id="KW-0547">Nucleotide-binding</keyword>
<dbReference type="InterPro" id="IPR017441">
    <property type="entry name" value="Protein_kinase_ATP_BS"/>
</dbReference>
<accession>A0A9Q0RH38</accession>
<gene>
    <name evidence="10" type="ORF">M0811_04170</name>
</gene>
<evidence type="ECO:0000313" key="10">
    <source>
        <dbReference type="EMBL" id="KAJ5079857.1"/>
    </source>
</evidence>
<sequence>MLGKLIRNRWVIQKKIGQGAFGEIFVARDLELQENVAIKMEKCDQKRETIKLEALVLKKLQGSPYAPKYISCGRYEDFNFLVMELLGQNISQLKRSLPDSKMSLQCVLKLGIEMISSIEDIHSIGFVHRDIKPSNFVLRRKKSENKSVCCILDFGLARKYVDADFSVKPPRSNVGFRGTARYASINSHEARDLGRCDDLWSLFYMLVELLVDDLPWKKLKDKEEIKTLKIIHNEPKFCQDLPEGFLKFFEHVRSLGFEDEPNYSYLRQILRDIYISNKFDETIPTELDMSFEQLTLNSPKTLTLDSNPAHLAMTNSFGKSFSPKLTREFSRLSEIKLNQNDNQDPQSGKLRNSLSLNHMAGEIFLKPNSINQPNKFNNFDRIQTFSPDNEIELDPIKPKFDDETETDEISEKKCKCCVIC</sequence>
<dbReference type="InterPro" id="IPR000719">
    <property type="entry name" value="Prot_kinase_dom"/>
</dbReference>
<dbReference type="InterPro" id="IPR008271">
    <property type="entry name" value="Ser/Thr_kinase_AS"/>
</dbReference>
<dbReference type="OrthoDB" id="5979581at2759"/>
<keyword evidence="6 7" id="KW-0067">ATP-binding</keyword>
<keyword evidence="11" id="KW-1185">Reference proteome</keyword>
<evidence type="ECO:0000313" key="11">
    <source>
        <dbReference type="Proteomes" id="UP001149090"/>
    </source>
</evidence>
<organism evidence="10 11">
    <name type="scientific">Anaeramoeba ignava</name>
    <name type="common">Anaerobic marine amoeba</name>
    <dbReference type="NCBI Taxonomy" id="1746090"/>
    <lineage>
        <taxon>Eukaryota</taxon>
        <taxon>Metamonada</taxon>
        <taxon>Anaeramoebidae</taxon>
        <taxon>Anaeramoeba</taxon>
    </lineage>
</organism>
<name>A0A9Q0RH38_ANAIG</name>
<dbReference type="SUPFAM" id="SSF56112">
    <property type="entry name" value="Protein kinase-like (PK-like)"/>
    <property type="match status" value="1"/>
</dbReference>
<dbReference type="Gene3D" id="1.10.510.10">
    <property type="entry name" value="Transferase(Phosphotransferase) domain 1"/>
    <property type="match status" value="1"/>
</dbReference>
<keyword evidence="3" id="KW-0808">Transferase</keyword>
<dbReference type="InterPro" id="IPR047916">
    <property type="entry name" value="TTBK_Asator-like_STKc"/>
</dbReference>
<dbReference type="PROSITE" id="PS00107">
    <property type="entry name" value="PROTEIN_KINASE_ATP"/>
    <property type="match status" value="1"/>
</dbReference>